<dbReference type="InterPro" id="IPR005939">
    <property type="entry name" value="BLH_phosphatase-like"/>
</dbReference>
<gene>
    <name evidence="3" type="ORF">ACIKP9_04455</name>
</gene>
<evidence type="ECO:0000313" key="3">
    <source>
        <dbReference type="EMBL" id="MFJ5445472.1"/>
    </source>
</evidence>
<comment type="caution">
    <text evidence="3">The sequence shown here is derived from an EMBL/GenBank/DDBJ whole genome shotgun (WGS) entry which is preliminary data.</text>
</comment>
<evidence type="ECO:0000259" key="2">
    <source>
        <dbReference type="Pfam" id="PF04273"/>
    </source>
</evidence>
<name>A0ABW8GJB6_9PROT</name>
<dbReference type="NCBIfam" id="TIGR01244">
    <property type="entry name" value="TIGR01244 family sulfur transferase"/>
    <property type="match status" value="1"/>
</dbReference>
<dbReference type="InterPro" id="IPR029021">
    <property type="entry name" value="Prot-tyrosine_phosphatase-like"/>
</dbReference>
<evidence type="ECO:0000256" key="1">
    <source>
        <dbReference type="SAM" id="MobiDB-lite"/>
    </source>
</evidence>
<evidence type="ECO:0000313" key="4">
    <source>
        <dbReference type="Proteomes" id="UP001617669"/>
    </source>
</evidence>
<dbReference type="GO" id="GO:0016740">
    <property type="term" value="F:transferase activity"/>
    <property type="evidence" value="ECO:0007669"/>
    <property type="project" value="UniProtKB-KW"/>
</dbReference>
<dbReference type="RefSeq" id="WP_400879824.1">
    <property type="nucleotide sequence ID" value="NZ_JBIWXY010000001.1"/>
</dbReference>
<organism evidence="3 4">
    <name type="scientific">Methylobacillus methanolivorans</name>
    <dbReference type="NCBI Taxonomy" id="1848927"/>
    <lineage>
        <taxon>Bacteria</taxon>
        <taxon>Pseudomonadati</taxon>
        <taxon>Pseudomonadota</taxon>
        <taxon>Betaproteobacteria</taxon>
        <taxon>Nitrosomonadales</taxon>
        <taxon>Methylophilaceae</taxon>
        <taxon>Methylobacillus</taxon>
    </lineage>
</organism>
<sequence length="114" mass="12248">MTIAINKISDQFSSCPQLHVDQVAEAAAAGFKTIINNRPDGEGGPEQPKSDEIRQAAEAHGLRYVHIPVVPGQLTLVQVEELVGLLPDLPTPILGFCKLGARAVNIYQQAHARS</sequence>
<feature type="domain" description="Beta-lactamase hydrolase-like protein phosphatase-like" evidence="2">
    <location>
        <begin position="7"/>
        <end position="111"/>
    </location>
</feature>
<keyword evidence="4" id="KW-1185">Reference proteome</keyword>
<proteinExistence type="predicted"/>
<dbReference type="EMBL" id="JBIWXY010000001">
    <property type="protein sequence ID" value="MFJ5445472.1"/>
    <property type="molecule type" value="Genomic_DNA"/>
</dbReference>
<protein>
    <submittedName>
        <fullName evidence="3">TIGR01244 family sulfur transferase</fullName>
    </submittedName>
</protein>
<accession>A0ABW8GJB6</accession>
<feature type="region of interest" description="Disordered" evidence="1">
    <location>
        <begin position="35"/>
        <end position="55"/>
    </location>
</feature>
<dbReference type="Proteomes" id="UP001617669">
    <property type="component" value="Unassembled WGS sequence"/>
</dbReference>
<reference evidence="3 4" key="1">
    <citation type="submission" date="2024-11" db="EMBL/GenBank/DDBJ databases">
        <authorList>
            <person name="Kaparullina E.N."/>
            <person name="Delegan Y.A."/>
            <person name="Doronina N.V."/>
        </authorList>
    </citation>
    <scope>NUCLEOTIDE SEQUENCE [LARGE SCALE GENOMIC DNA]</scope>
    <source>
        <strain evidence="3 4">7sh_L</strain>
    </source>
</reference>
<keyword evidence="3" id="KW-0808">Transferase</keyword>
<dbReference type="Pfam" id="PF04273">
    <property type="entry name" value="BLH_phosphatase"/>
    <property type="match status" value="1"/>
</dbReference>
<dbReference type="Gene3D" id="3.90.190.10">
    <property type="entry name" value="Protein tyrosine phosphatase superfamily"/>
    <property type="match status" value="1"/>
</dbReference>